<protein>
    <submittedName>
        <fullName evidence="1">Uncharacterized protein</fullName>
    </submittedName>
</protein>
<gene>
    <name evidence="1" type="ORF">SDC9_125040</name>
</gene>
<sequence>MAERKRRTADERIFEIDAKIEFHKKNIAALEAKKQAILNPKPRKVFTLNTVLKKAKEKGYTAKDIAQKLDINIED</sequence>
<dbReference type="AlphaFoldDB" id="A0A645CLV0"/>
<organism evidence="1">
    <name type="scientific">bioreactor metagenome</name>
    <dbReference type="NCBI Taxonomy" id="1076179"/>
    <lineage>
        <taxon>unclassified sequences</taxon>
        <taxon>metagenomes</taxon>
        <taxon>ecological metagenomes</taxon>
    </lineage>
</organism>
<dbReference type="EMBL" id="VSSQ01028344">
    <property type="protein sequence ID" value="MPM78030.1"/>
    <property type="molecule type" value="Genomic_DNA"/>
</dbReference>
<evidence type="ECO:0000313" key="1">
    <source>
        <dbReference type="EMBL" id="MPM78030.1"/>
    </source>
</evidence>
<accession>A0A645CLV0</accession>
<comment type="caution">
    <text evidence="1">The sequence shown here is derived from an EMBL/GenBank/DDBJ whole genome shotgun (WGS) entry which is preliminary data.</text>
</comment>
<reference evidence="1" key="1">
    <citation type="submission" date="2019-08" db="EMBL/GenBank/DDBJ databases">
        <authorList>
            <person name="Kucharzyk K."/>
            <person name="Murdoch R.W."/>
            <person name="Higgins S."/>
            <person name="Loffler F."/>
        </authorList>
    </citation>
    <scope>NUCLEOTIDE SEQUENCE</scope>
</reference>
<name>A0A645CLV0_9ZZZZ</name>
<proteinExistence type="predicted"/>